<dbReference type="EMBL" id="GGEC01059493">
    <property type="protein sequence ID" value="MBX39977.1"/>
    <property type="molecule type" value="Transcribed_RNA"/>
</dbReference>
<protein>
    <submittedName>
        <fullName evidence="1">Uncharacterized protein</fullName>
    </submittedName>
</protein>
<evidence type="ECO:0000313" key="1">
    <source>
        <dbReference type="EMBL" id="MBX39977.1"/>
    </source>
</evidence>
<sequence length="44" mass="4826">MVNAMVMVAEVTGMVETARAPQGDQEFMQSCNFFLTKLNHACSS</sequence>
<accession>A0A2P2NBY1</accession>
<organism evidence="1">
    <name type="scientific">Rhizophora mucronata</name>
    <name type="common">Asiatic mangrove</name>
    <dbReference type="NCBI Taxonomy" id="61149"/>
    <lineage>
        <taxon>Eukaryota</taxon>
        <taxon>Viridiplantae</taxon>
        <taxon>Streptophyta</taxon>
        <taxon>Embryophyta</taxon>
        <taxon>Tracheophyta</taxon>
        <taxon>Spermatophyta</taxon>
        <taxon>Magnoliopsida</taxon>
        <taxon>eudicotyledons</taxon>
        <taxon>Gunneridae</taxon>
        <taxon>Pentapetalae</taxon>
        <taxon>rosids</taxon>
        <taxon>fabids</taxon>
        <taxon>Malpighiales</taxon>
        <taxon>Rhizophoraceae</taxon>
        <taxon>Rhizophora</taxon>
    </lineage>
</organism>
<name>A0A2P2NBY1_RHIMU</name>
<proteinExistence type="predicted"/>
<dbReference type="AlphaFoldDB" id="A0A2P2NBY1"/>
<reference evidence="1" key="1">
    <citation type="submission" date="2018-02" db="EMBL/GenBank/DDBJ databases">
        <title>Rhizophora mucronata_Transcriptome.</title>
        <authorList>
            <person name="Meera S.P."/>
            <person name="Sreeshan A."/>
            <person name="Augustine A."/>
        </authorList>
    </citation>
    <scope>NUCLEOTIDE SEQUENCE</scope>
    <source>
        <tissue evidence="1">Leaf</tissue>
    </source>
</reference>